<sequence>MEIEIKKFVELMDEKQYTEAASLLLNEVKKNASSKLQNYLSAENEYQLESFSVKLKEKFEEFVDIKKIENDQLLLQLISDFESSKDIVLSQEQRKIIKDDLSLKLKKMDEEEKHEWLESLFKLTYASIHSQTEKVNDSLKKQDQHIIPYVYLKQFSFLQGTTPKVCLIEPGFHKPRRKSIKTFLTEDNIFTIVSTDKEVAYALEDYSSIIETQYPQILNELENNKRLCSNSQTYLVMVVANLLVRSMPFRLHIEGVLNSEDRIHFLKYLSRHVPGIDEKYFEIPTHDLINRASVILMNQFNLEIAQLNFIFLQAKEGDHWYTTDSPVIIENIDIDWFNFNTEIYFPLSPNYLVYIHNPKTLKSDYPFKQYKGEVVYHASETEMEYINKKCFDNFYKWVICPRDMDFDFSKE</sequence>
<dbReference type="RefSeq" id="WP_045465215.1">
    <property type="nucleotide sequence ID" value="NZ_BBLT01000006.1"/>
</dbReference>
<dbReference type="InterPro" id="IPR025332">
    <property type="entry name" value="DUF4238"/>
</dbReference>
<dbReference type="Pfam" id="PF14022">
    <property type="entry name" value="DUF4238"/>
    <property type="match status" value="1"/>
</dbReference>
<dbReference type="STRING" id="153721.MYP_3284"/>
<keyword evidence="2" id="KW-1185">Reference proteome</keyword>
<proteinExistence type="predicted"/>
<comment type="caution">
    <text evidence="1">The sequence shown here is derived from an EMBL/GenBank/DDBJ whole genome shotgun (WGS) entry which is preliminary data.</text>
</comment>
<gene>
    <name evidence="1" type="ORF">MYP_3284</name>
</gene>
<evidence type="ECO:0000313" key="2">
    <source>
        <dbReference type="Proteomes" id="UP000030185"/>
    </source>
</evidence>
<evidence type="ECO:0000313" key="1">
    <source>
        <dbReference type="EMBL" id="GAL86055.1"/>
    </source>
</evidence>
<accession>A0A098LGG3</accession>
<protein>
    <recommendedName>
        <fullName evidence="3">DUF4238 domain-containing protein</fullName>
    </recommendedName>
</protein>
<organism evidence="1 2">
    <name type="scientific">Sporocytophaga myxococcoides</name>
    <dbReference type="NCBI Taxonomy" id="153721"/>
    <lineage>
        <taxon>Bacteria</taxon>
        <taxon>Pseudomonadati</taxon>
        <taxon>Bacteroidota</taxon>
        <taxon>Cytophagia</taxon>
        <taxon>Cytophagales</taxon>
        <taxon>Cytophagaceae</taxon>
        <taxon>Sporocytophaga</taxon>
    </lineage>
</organism>
<evidence type="ECO:0008006" key="3">
    <source>
        <dbReference type="Google" id="ProtNLM"/>
    </source>
</evidence>
<dbReference type="EMBL" id="BBLT01000006">
    <property type="protein sequence ID" value="GAL86055.1"/>
    <property type="molecule type" value="Genomic_DNA"/>
</dbReference>
<dbReference type="eggNOG" id="ENOG5032US4">
    <property type="taxonomic scope" value="Bacteria"/>
</dbReference>
<dbReference type="Proteomes" id="UP000030185">
    <property type="component" value="Unassembled WGS sequence"/>
</dbReference>
<name>A0A098LGG3_9BACT</name>
<dbReference type="OrthoDB" id="1417356at2"/>
<reference evidence="1 2" key="1">
    <citation type="submission" date="2014-09" db="EMBL/GenBank/DDBJ databases">
        <title>Sporocytophaga myxococcoides PG-01 genome sequencing.</title>
        <authorList>
            <person name="Liu L."/>
            <person name="Gao P.J."/>
            <person name="Chen G.J."/>
            <person name="Wang L.S."/>
        </authorList>
    </citation>
    <scope>NUCLEOTIDE SEQUENCE [LARGE SCALE GENOMIC DNA]</scope>
    <source>
        <strain evidence="1 2">PG-01</strain>
    </source>
</reference>
<dbReference type="AlphaFoldDB" id="A0A098LGG3"/>